<feature type="signal peptide" evidence="3">
    <location>
        <begin position="1"/>
        <end position="21"/>
    </location>
</feature>
<feature type="chain" id="PRO_5023055144" evidence="3">
    <location>
        <begin position="22"/>
        <end position="525"/>
    </location>
</feature>
<dbReference type="AlphaFoldDB" id="A0A5C6ACP1"/>
<proteinExistence type="inferred from homology"/>
<dbReference type="SMART" id="SM00631">
    <property type="entry name" value="Zn_pept"/>
    <property type="match status" value="1"/>
</dbReference>
<evidence type="ECO:0000256" key="1">
    <source>
        <dbReference type="ARBA" id="ARBA00001947"/>
    </source>
</evidence>
<dbReference type="PANTHER" id="PTHR12756">
    <property type="entry name" value="CYTOSOLIC CARBOXYPEPTIDASE"/>
    <property type="match status" value="1"/>
</dbReference>
<comment type="caution">
    <text evidence="5">The sequence shown here is derived from an EMBL/GenBank/DDBJ whole genome shotgun (WGS) entry which is preliminary data.</text>
</comment>
<dbReference type="RefSeq" id="WP_197526425.1">
    <property type="nucleotide sequence ID" value="NZ_SJPR01000002.1"/>
</dbReference>
<dbReference type="PROSITE" id="PS52035">
    <property type="entry name" value="PEPTIDASE_M14"/>
    <property type="match status" value="1"/>
</dbReference>
<evidence type="ECO:0000259" key="4">
    <source>
        <dbReference type="PROSITE" id="PS52035"/>
    </source>
</evidence>
<dbReference type="InterPro" id="IPR000834">
    <property type="entry name" value="Peptidase_M14"/>
</dbReference>
<comment type="cofactor">
    <cofactor evidence="1">
        <name>Zn(2+)</name>
        <dbReference type="ChEBI" id="CHEBI:29105"/>
    </cofactor>
</comment>
<gene>
    <name evidence="5" type="ORF">Pla108_18760</name>
</gene>
<dbReference type="Proteomes" id="UP000317421">
    <property type="component" value="Unassembled WGS sequence"/>
</dbReference>
<evidence type="ECO:0000256" key="2">
    <source>
        <dbReference type="PROSITE-ProRule" id="PRU01379"/>
    </source>
</evidence>
<dbReference type="Gene3D" id="3.40.630.10">
    <property type="entry name" value="Zn peptidases"/>
    <property type="match status" value="1"/>
</dbReference>
<sequence precursor="true">MRRLTLATMFVGALLAGEAYAAITLDADFDSGSLCLFASNACDDNGVPSSVSGSVVTLVGRDNFNAGNWKWINFRASGVAGQTVQFRIGDDFTTGSNNLVGHSMVYSYDQENWSFFDNNQLQSSLDRYTFSNNTPFTQDQVYVAYGVPYPTSRVEAKVDSWGASPFVTPLASGAGSLVIGRSPGGVDDIGRTIPRQNLYGFRVTDATSAAPKEKIVLLGGTHANETLGNWTLEGLVDFLVSDDLRAAQLRQRADFYVYPLANPDGRYAGMNRTTVQEQGVDPNRVWDSASIYNGQTDIRTIGQSMRFDTGGNVDYLVDFHSTVNKSEAPYHFGYLFGSMSSDPFWQAVLDREPQLVTQGASLVDFTAAKFGRDELGADVSFTFETQFLPGENSDRFLALGENFGLSWWDTLVSDGDLDFDGDLDAADFQILLANAETDLSGLAPIDAYAAGDLDGDGLNSILDFVRFKSRYVALHGAAAFAALAAGVPEPVTFSGAAVMIAVLTAIPPRGAAPAVSALSNSPPGE</sequence>
<reference evidence="5 6" key="1">
    <citation type="submission" date="2019-02" db="EMBL/GenBank/DDBJ databases">
        <title>Deep-cultivation of Planctomycetes and their phenomic and genomic characterization uncovers novel biology.</title>
        <authorList>
            <person name="Wiegand S."/>
            <person name="Jogler M."/>
            <person name="Boedeker C."/>
            <person name="Pinto D."/>
            <person name="Vollmers J."/>
            <person name="Rivas-Marin E."/>
            <person name="Kohn T."/>
            <person name="Peeters S.H."/>
            <person name="Heuer A."/>
            <person name="Rast P."/>
            <person name="Oberbeckmann S."/>
            <person name="Bunk B."/>
            <person name="Jeske O."/>
            <person name="Meyerdierks A."/>
            <person name="Storesund J.E."/>
            <person name="Kallscheuer N."/>
            <person name="Luecker S."/>
            <person name="Lage O.M."/>
            <person name="Pohl T."/>
            <person name="Merkel B.J."/>
            <person name="Hornburger P."/>
            <person name="Mueller R.-W."/>
            <person name="Bruemmer F."/>
            <person name="Labrenz M."/>
            <person name="Spormann A.M."/>
            <person name="Op Den Camp H."/>
            <person name="Overmann J."/>
            <person name="Amann R."/>
            <person name="Jetten M.S.M."/>
            <person name="Mascher T."/>
            <person name="Medema M.H."/>
            <person name="Devos D.P."/>
            <person name="Kaster A.-K."/>
            <person name="Ovreas L."/>
            <person name="Rohde M."/>
            <person name="Galperin M.Y."/>
            <person name="Jogler C."/>
        </authorList>
    </citation>
    <scope>NUCLEOTIDE SEQUENCE [LARGE SCALE GENOMIC DNA]</scope>
    <source>
        <strain evidence="5 6">Pla108</strain>
    </source>
</reference>
<keyword evidence="5" id="KW-0378">Hydrolase</keyword>
<dbReference type="Gene3D" id="2.60.40.3120">
    <property type="match status" value="1"/>
</dbReference>
<evidence type="ECO:0000313" key="5">
    <source>
        <dbReference type="EMBL" id="TWT97724.1"/>
    </source>
</evidence>
<keyword evidence="5" id="KW-0645">Protease</keyword>
<dbReference type="GO" id="GO:0008270">
    <property type="term" value="F:zinc ion binding"/>
    <property type="evidence" value="ECO:0007669"/>
    <property type="project" value="InterPro"/>
</dbReference>
<organism evidence="5 6">
    <name type="scientific">Botrimarina colliarenosi</name>
    <dbReference type="NCBI Taxonomy" id="2528001"/>
    <lineage>
        <taxon>Bacteria</taxon>
        <taxon>Pseudomonadati</taxon>
        <taxon>Planctomycetota</taxon>
        <taxon>Planctomycetia</taxon>
        <taxon>Pirellulales</taxon>
        <taxon>Lacipirellulaceae</taxon>
        <taxon>Botrimarina</taxon>
    </lineage>
</organism>
<dbReference type="GO" id="GO:0006508">
    <property type="term" value="P:proteolysis"/>
    <property type="evidence" value="ECO:0007669"/>
    <property type="project" value="InterPro"/>
</dbReference>
<keyword evidence="6" id="KW-1185">Reference proteome</keyword>
<dbReference type="Pfam" id="PF18027">
    <property type="entry name" value="Pepdidase_M14_N"/>
    <property type="match status" value="1"/>
</dbReference>
<evidence type="ECO:0000313" key="6">
    <source>
        <dbReference type="Proteomes" id="UP000317421"/>
    </source>
</evidence>
<dbReference type="GO" id="GO:0004181">
    <property type="term" value="F:metallocarboxypeptidase activity"/>
    <property type="evidence" value="ECO:0007669"/>
    <property type="project" value="InterPro"/>
</dbReference>
<dbReference type="EMBL" id="SJPR01000002">
    <property type="protein sequence ID" value="TWT97724.1"/>
    <property type="molecule type" value="Genomic_DNA"/>
</dbReference>
<evidence type="ECO:0000256" key="3">
    <source>
        <dbReference type="SAM" id="SignalP"/>
    </source>
</evidence>
<feature type="domain" description="Peptidase M14" evidence="4">
    <location>
        <begin position="149"/>
        <end position="411"/>
    </location>
</feature>
<dbReference type="SUPFAM" id="SSF53187">
    <property type="entry name" value="Zn-dependent exopeptidases"/>
    <property type="match status" value="1"/>
</dbReference>
<accession>A0A5C6ACP1</accession>
<dbReference type="Pfam" id="PF00246">
    <property type="entry name" value="Peptidase_M14"/>
    <property type="match status" value="1"/>
</dbReference>
<name>A0A5C6ACP1_9BACT</name>
<protein>
    <submittedName>
        <fullName evidence="5">Zinc carboxypeptidase</fullName>
    </submittedName>
</protein>
<keyword evidence="3" id="KW-0732">Signal</keyword>
<comment type="similarity">
    <text evidence="2">Belongs to the peptidase M14 family.</text>
</comment>
<keyword evidence="5" id="KW-0121">Carboxypeptidase</keyword>
<feature type="active site" description="Proton donor/acceptor" evidence="2">
    <location>
        <position position="384"/>
    </location>
</feature>
<dbReference type="InterPro" id="IPR050821">
    <property type="entry name" value="Cytosolic_carboxypeptidase"/>
</dbReference>
<dbReference type="PANTHER" id="PTHR12756:SF11">
    <property type="entry name" value="CYTOSOLIC CARBOXYPEPTIDASE 1"/>
    <property type="match status" value="1"/>
</dbReference>
<dbReference type="InterPro" id="IPR040626">
    <property type="entry name" value="Pepdidase_M14_N"/>
</dbReference>